<dbReference type="InterPro" id="IPR036116">
    <property type="entry name" value="FN3_sf"/>
</dbReference>
<keyword evidence="2" id="KW-0732">Signal</keyword>
<dbReference type="InterPro" id="IPR050650">
    <property type="entry name" value="Type-II_Cytokine-TF_Rcpt"/>
</dbReference>
<evidence type="ECO:0000313" key="6">
    <source>
        <dbReference type="RefSeq" id="XP_033805117.1"/>
    </source>
</evidence>
<feature type="domain" description="Fibronectin type-III" evidence="3">
    <location>
        <begin position="129"/>
        <end position="222"/>
    </location>
</feature>
<dbReference type="GeneID" id="117362610"/>
<keyword evidence="4" id="KW-1185">Reference proteome</keyword>
<keyword evidence="1" id="KW-0812">Transmembrane</keyword>
<keyword evidence="1" id="KW-1133">Transmembrane helix</keyword>
<name>A0A6P8RKD9_GEOSA</name>
<dbReference type="PANTHER" id="PTHR20859:SF46">
    <property type="entry name" value="INTERFERON GAMMA RECEPTOR 2"/>
    <property type="match status" value="1"/>
</dbReference>
<proteinExistence type="predicted"/>
<dbReference type="KEGG" id="gsh:117362610"/>
<dbReference type="Pfam" id="PF01108">
    <property type="entry name" value="Tissue_fac"/>
    <property type="match status" value="1"/>
</dbReference>
<protein>
    <submittedName>
        <fullName evidence="5 6">Interferon gamma receptor 2</fullName>
    </submittedName>
</protein>
<dbReference type="PROSITE" id="PS50853">
    <property type="entry name" value="FN3"/>
    <property type="match status" value="2"/>
</dbReference>
<dbReference type="Proteomes" id="UP000515159">
    <property type="component" value="Chromosome 6"/>
</dbReference>
<feature type="domain" description="Fibronectin type-III" evidence="3">
    <location>
        <begin position="33"/>
        <end position="127"/>
    </location>
</feature>
<dbReference type="RefSeq" id="XP_033805116.1">
    <property type="nucleotide sequence ID" value="XM_033949225.1"/>
</dbReference>
<dbReference type="GO" id="GO:0004896">
    <property type="term" value="F:cytokine receptor activity"/>
    <property type="evidence" value="ECO:0007669"/>
    <property type="project" value="TreeGrafter"/>
</dbReference>
<evidence type="ECO:0000313" key="5">
    <source>
        <dbReference type="RefSeq" id="XP_033805116.1"/>
    </source>
</evidence>
<evidence type="ECO:0000256" key="1">
    <source>
        <dbReference type="SAM" id="Phobius"/>
    </source>
</evidence>
<keyword evidence="5 6" id="KW-0675">Receptor</keyword>
<dbReference type="Pfam" id="PF09294">
    <property type="entry name" value="Interfer-bind"/>
    <property type="match status" value="1"/>
</dbReference>
<dbReference type="InterPro" id="IPR013783">
    <property type="entry name" value="Ig-like_fold"/>
</dbReference>
<dbReference type="Gene3D" id="2.60.40.10">
    <property type="entry name" value="Immunoglobulins"/>
    <property type="match status" value="2"/>
</dbReference>
<keyword evidence="1" id="KW-0472">Membrane</keyword>
<evidence type="ECO:0000256" key="2">
    <source>
        <dbReference type="SAM" id="SignalP"/>
    </source>
</evidence>
<reference evidence="5 6" key="1">
    <citation type="submission" date="2025-04" db="UniProtKB">
        <authorList>
            <consortium name="RefSeq"/>
        </authorList>
    </citation>
    <scope>IDENTIFICATION</scope>
</reference>
<dbReference type="InterPro" id="IPR015373">
    <property type="entry name" value="Interferon/interleukin_rcp_dom"/>
</dbReference>
<feature type="signal peptide" evidence="2">
    <location>
        <begin position="1"/>
        <end position="25"/>
    </location>
</feature>
<organism evidence="4 5">
    <name type="scientific">Geotrypetes seraphini</name>
    <name type="common">Gaboon caecilian</name>
    <name type="synonym">Caecilia seraphini</name>
    <dbReference type="NCBI Taxonomy" id="260995"/>
    <lineage>
        <taxon>Eukaryota</taxon>
        <taxon>Metazoa</taxon>
        <taxon>Chordata</taxon>
        <taxon>Craniata</taxon>
        <taxon>Vertebrata</taxon>
        <taxon>Euteleostomi</taxon>
        <taxon>Amphibia</taxon>
        <taxon>Gymnophiona</taxon>
        <taxon>Geotrypetes</taxon>
    </lineage>
</organism>
<evidence type="ECO:0000259" key="3">
    <source>
        <dbReference type="PROSITE" id="PS50853"/>
    </source>
</evidence>
<sequence>MSRFPAVSPLPLLLLLCGPSTRLLADSLPNLPAPQNVRICSYNLIQVLYWDPVSVENGIGKVTYEVEFQAYGTKDWYKMKCSKITETQCNFTNAFPNTWRIFLRVRTVNNQLESEWVNTTDFQASRDTTVGPPTSVKVTSDFGLLIVAFSPPFDKISELNYYVYYWKNNAEKKVKATRSTSVKLNDLDPWTEYCLQVFAEYTTGEKNGTLSEPVCNRTTVKAEVMAIYTAKILFSVIFAIFALGVVCFILKQRFYENFKHWISPPFNLPAHIEEYLIEPTECVILAVLEKGSFIEDHCDTLSIISRE</sequence>
<dbReference type="InterPro" id="IPR003961">
    <property type="entry name" value="FN3_dom"/>
</dbReference>
<feature type="chain" id="PRO_5044654128" evidence="2">
    <location>
        <begin position="26"/>
        <end position="307"/>
    </location>
</feature>
<dbReference type="CDD" id="cd00063">
    <property type="entry name" value="FN3"/>
    <property type="match status" value="2"/>
</dbReference>
<dbReference type="GO" id="GO:0005886">
    <property type="term" value="C:plasma membrane"/>
    <property type="evidence" value="ECO:0007669"/>
    <property type="project" value="TreeGrafter"/>
</dbReference>
<evidence type="ECO:0000313" key="4">
    <source>
        <dbReference type="Proteomes" id="UP000515159"/>
    </source>
</evidence>
<dbReference type="CTD" id="3460"/>
<dbReference type="OrthoDB" id="9932619at2759"/>
<feature type="transmembrane region" description="Helical" evidence="1">
    <location>
        <begin position="225"/>
        <end position="250"/>
    </location>
</feature>
<gene>
    <name evidence="5 6" type="primary">IFNGR2</name>
</gene>
<dbReference type="SUPFAM" id="SSF49265">
    <property type="entry name" value="Fibronectin type III"/>
    <property type="match status" value="2"/>
</dbReference>
<dbReference type="PANTHER" id="PTHR20859">
    <property type="entry name" value="INTERFERON/INTERLEUKIN RECEPTOR"/>
    <property type="match status" value="1"/>
</dbReference>
<dbReference type="SMART" id="SM00060">
    <property type="entry name" value="FN3"/>
    <property type="match status" value="2"/>
</dbReference>
<dbReference type="RefSeq" id="XP_033805117.1">
    <property type="nucleotide sequence ID" value="XM_033949226.1"/>
</dbReference>
<dbReference type="AlphaFoldDB" id="A0A6P8RKD9"/>
<accession>A0A6P8RKD9</accession>